<proteinExistence type="predicted"/>
<dbReference type="EMBL" id="BMAT01007906">
    <property type="protein sequence ID" value="GFR73946.1"/>
    <property type="molecule type" value="Genomic_DNA"/>
</dbReference>
<evidence type="ECO:0000256" key="1">
    <source>
        <dbReference type="SAM" id="MobiDB-lite"/>
    </source>
</evidence>
<organism evidence="2 3">
    <name type="scientific">Elysia marginata</name>
    <dbReference type="NCBI Taxonomy" id="1093978"/>
    <lineage>
        <taxon>Eukaryota</taxon>
        <taxon>Metazoa</taxon>
        <taxon>Spiralia</taxon>
        <taxon>Lophotrochozoa</taxon>
        <taxon>Mollusca</taxon>
        <taxon>Gastropoda</taxon>
        <taxon>Heterobranchia</taxon>
        <taxon>Euthyneura</taxon>
        <taxon>Panpulmonata</taxon>
        <taxon>Sacoglossa</taxon>
        <taxon>Placobranchoidea</taxon>
        <taxon>Plakobranchidae</taxon>
        <taxon>Elysia</taxon>
    </lineage>
</organism>
<name>A0AAV4FLY8_9GAST</name>
<feature type="compositionally biased region" description="Polar residues" evidence="1">
    <location>
        <begin position="100"/>
        <end position="111"/>
    </location>
</feature>
<keyword evidence="3" id="KW-1185">Reference proteome</keyword>
<accession>A0AAV4FLY8</accession>
<gene>
    <name evidence="2" type="ORF">ElyMa_003880600</name>
</gene>
<comment type="caution">
    <text evidence="2">The sequence shown here is derived from an EMBL/GenBank/DDBJ whole genome shotgun (WGS) entry which is preliminary data.</text>
</comment>
<dbReference type="AlphaFoldDB" id="A0AAV4FLY8"/>
<feature type="region of interest" description="Disordered" evidence="1">
    <location>
        <begin position="100"/>
        <end position="123"/>
    </location>
</feature>
<dbReference type="Proteomes" id="UP000762676">
    <property type="component" value="Unassembled WGS sequence"/>
</dbReference>
<reference evidence="2 3" key="1">
    <citation type="journal article" date="2021" name="Elife">
        <title>Chloroplast acquisition without the gene transfer in kleptoplastic sea slugs, Plakobranchus ocellatus.</title>
        <authorList>
            <person name="Maeda T."/>
            <person name="Takahashi S."/>
            <person name="Yoshida T."/>
            <person name="Shimamura S."/>
            <person name="Takaki Y."/>
            <person name="Nagai Y."/>
            <person name="Toyoda A."/>
            <person name="Suzuki Y."/>
            <person name="Arimoto A."/>
            <person name="Ishii H."/>
            <person name="Satoh N."/>
            <person name="Nishiyama T."/>
            <person name="Hasebe M."/>
            <person name="Maruyama T."/>
            <person name="Minagawa J."/>
            <person name="Obokata J."/>
            <person name="Shigenobu S."/>
        </authorList>
    </citation>
    <scope>NUCLEOTIDE SEQUENCE [LARGE SCALE GENOMIC DNA]</scope>
</reference>
<protein>
    <submittedName>
        <fullName evidence="2">Uncharacterized protein</fullName>
    </submittedName>
</protein>
<evidence type="ECO:0000313" key="2">
    <source>
        <dbReference type="EMBL" id="GFR73946.1"/>
    </source>
</evidence>
<evidence type="ECO:0000313" key="3">
    <source>
        <dbReference type="Proteomes" id="UP000762676"/>
    </source>
</evidence>
<sequence>MAAYQYCLWCTLSLIRGLATSRSRAVVRKVWIFRPLRRQMCVLKGETFLVHVGSLTCFSRPAKAVAQGMALPYTSRHEEPYPYTATQNLKPYKTVKVFQDETSTPRTSSDPETAVTCPAQSARELQRAERFELRPYSN</sequence>